<evidence type="ECO:0000256" key="1">
    <source>
        <dbReference type="SAM" id="MobiDB-lite"/>
    </source>
</evidence>
<reference evidence="2 3" key="1">
    <citation type="journal article" date="2016" name="Mol. Biol. Evol.">
        <title>Comparative Genomics of Early-Diverging Mushroom-Forming Fungi Provides Insights into the Origins of Lignocellulose Decay Capabilities.</title>
        <authorList>
            <person name="Nagy L.G."/>
            <person name="Riley R."/>
            <person name="Tritt A."/>
            <person name="Adam C."/>
            <person name="Daum C."/>
            <person name="Floudas D."/>
            <person name="Sun H."/>
            <person name="Yadav J.S."/>
            <person name="Pangilinan J."/>
            <person name="Larsson K.H."/>
            <person name="Matsuura K."/>
            <person name="Barry K."/>
            <person name="Labutti K."/>
            <person name="Kuo R."/>
            <person name="Ohm R.A."/>
            <person name="Bhattacharya S.S."/>
            <person name="Shirouzu T."/>
            <person name="Yoshinaga Y."/>
            <person name="Martin F.M."/>
            <person name="Grigoriev I.V."/>
            <person name="Hibbett D.S."/>
        </authorList>
    </citation>
    <scope>NUCLEOTIDE SEQUENCE [LARGE SCALE GENOMIC DNA]</scope>
    <source>
        <strain evidence="2 3">93-53</strain>
    </source>
</reference>
<name>A0A165BNY7_9APHY</name>
<feature type="region of interest" description="Disordered" evidence="1">
    <location>
        <begin position="1"/>
        <end position="34"/>
    </location>
</feature>
<protein>
    <submittedName>
        <fullName evidence="2">Uncharacterized protein</fullName>
    </submittedName>
</protein>
<dbReference type="RefSeq" id="XP_040759131.1">
    <property type="nucleotide sequence ID" value="XM_040910006.1"/>
</dbReference>
<dbReference type="AlphaFoldDB" id="A0A165BNY7"/>
<dbReference type="GeneID" id="63827035"/>
<gene>
    <name evidence="2" type="ORF">LAESUDRAFT_731251</name>
</gene>
<dbReference type="Proteomes" id="UP000076871">
    <property type="component" value="Unassembled WGS sequence"/>
</dbReference>
<keyword evidence="3" id="KW-1185">Reference proteome</keyword>
<accession>A0A165BNY7</accession>
<dbReference type="InParanoid" id="A0A165BNY7"/>
<organism evidence="2 3">
    <name type="scientific">Laetiporus sulphureus 93-53</name>
    <dbReference type="NCBI Taxonomy" id="1314785"/>
    <lineage>
        <taxon>Eukaryota</taxon>
        <taxon>Fungi</taxon>
        <taxon>Dikarya</taxon>
        <taxon>Basidiomycota</taxon>
        <taxon>Agaricomycotina</taxon>
        <taxon>Agaricomycetes</taxon>
        <taxon>Polyporales</taxon>
        <taxon>Laetiporus</taxon>
    </lineage>
</organism>
<proteinExistence type="predicted"/>
<dbReference type="EMBL" id="KV427665">
    <property type="protein sequence ID" value="KZT01391.1"/>
    <property type="molecule type" value="Genomic_DNA"/>
</dbReference>
<evidence type="ECO:0000313" key="2">
    <source>
        <dbReference type="EMBL" id="KZT01391.1"/>
    </source>
</evidence>
<evidence type="ECO:0000313" key="3">
    <source>
        <dbReference type="Proteomes" id="UP000076871"/>
    </source>
</evidence>
<sequence length="59" mass="6746">MVVRLKEMLGSSSRETKRHNADSSPSQRQVFANDPFERPCISQERTSADLLNSVRFHVV</sequence>